<dbReference type="NCBIfam" id="TIGR00277">
    <property type="entry name" value="HDIG"/>
    <property type="match status" value="1"/>
</dbReference>
<organism evidence="2">
    <name type="scientific">Desulfobacca acetoxidans</name>
    <dbReference type="NCBI Taxonomy" id="60893"/>
    <lineage>
        <taxon>Bacteria</taxon>
        <taxon>Pseudomonadati</taxon>
        <taxon>Thermodesulfobacteriota</taxon>
        <taxon>Desulfobaccia</taxon>
        <taxon>Desulfobaccales</taxon>
        <taxon>Desulfobaccaceae</taxon>
        <taxon>Desulfobacca</taxon>
    </lineage>
</organism>
<sequence length="214" mass="23865">MPWSWWPGKWSLCPGPRGWDSDMASKVPRFDVPSRQDCLALMSAYGMLPNIREHSLLVGEVALHLGTALAEAGFDLHLDLIEAGALLHDLGKTACLGTTINHAEWGAQLVHDAGFPEVAQVVREHIILQPNGDLRPVREAEVVNYADKRVLHARVVPLTVRFADLVVRYGKSEQARRRIADLAKTARRLEAKLFAPIALKPVDLLQLNHTRREL</sequence>
<proteinExistence type="predicted"/>
<dbReference type="InterPro" id="IPR006674">
    <property type="entry name" value="HD_domain"/>
</dbReference>
<accession>A0A7C3V205</accession>
<protein>
    <submittedName>
        <fullName evidence="2">HDIG domain-containing protein</fullName>
    </submittedName>
</protein>
<dbReference type="Pfam" id="PF01966">
    <property type="entry name" value="HD"/>
    <property type="match status" value="1"/>
</dbReference>
<dbReference type="AlphaFoldDB" id="A0A7C3V205"/>
<dbReference type="CDD" id="cd00077">
    <property type="entry name" value="HDc"/>
    <property type="match status" value="1"/>
</dbReference>
<dbReference type="InterPro" id="IPR006675">
    <property type="entry name" value="HDIG_dom"/>
</dbReference>
<reference evidence="2" key="1">
    <citation type="journal article" date="2020" name="mSystems">
        <title>Genome- and Community-Level Interaction Insights into Carbon Utilization and Element Cycling Functions of Hydrothermarchaeota in Hydrothermal Sediment.</title>
        <authorList>
            <person name="Zhou Z."/>
            <person name="Liu Y."/>
            <person name="Xu W."/>
            <person name="Pan J."/>
            <person name="Luo Z.H."/>
            <person name="Li M."/>
        </authorList>
    </citation>
    <scope>NUCLEOTIDE SEQUENCE [LARGE SCALE GENOMIC DNA]</scope>
    <source>
        <strain evidence="2">SpSt-897</strain>
    </source>
</reference>
<name>A0A7C3V205_9BACT</name>
<dbReference type="InterPro" id="IPR003607">
    <property type="entry name" value="HD/PDEase_dom"/>
</dbReference>
<feature type="domain" description="HD" evidence="1">
    <location>
        <begin position="53"/>
        <end position="148"/>
    </location>
</feature>
<evidence type="ECO:0000259" key="1">
    <source>
        <dbReference type="Pfam" id="PF01966"/>
    </source>
</evidence>
<gene>
    <name evidence="2" type="ORF">ENW96_02390</name>
</gene>
<comment type="caution">
    <text evidence="2">The sequence shown here is derived from an EMBL/GenBank/DDBJ whole genome shotgun (WGS) entry which is preliminary data.</text>
</comment>
<dbReference type="Gene3D" id="1.10.3210.10">
    <property type="entry name" value="Hypothetical protein af1432"/>
    <property type="match status" value="1"/>
</dbReference>
<dbReference type="EMBL" id="DTMF01000060">
    <property type="protein sequence ID" value="HGF33222.1"/>
    <property type="molecule type" value="Genomic_DNA"/>
</dbReference>
<dbReference type="SUPFAM" id="SSF109604">
    <property type="entry name" value="HD-domain/PDEase-like"/>
    <property type="match status" value="1"/>
</dbReference>
<evidence type="ECO:0000313" key="2">
    <source>
        <dbReference type="EMBL" id="HGF33222.1"/>
    </source>
</evidence>